<feature type="domain" description="SusD-like N-terminal" evidence="8">
    <location>
        <begin position="66"/>
        <end position="214"/>
    </location>
</feature>
<dbReference type="SUPFAM" id="SSF48452">
    <property type="entry name" value="TPR-like"/>
    <property type="match status" value="1"/>
</dbReference>
<feature type="signal peptide" evidence="6">
    <location>
        <begin position="1"/>
        <end position="23"/>
    </location>
</feature>
<dbReference type="GO" id="GO:0009279">
    <property type="term" value="C:cell outer membrane"/>
    <property type="evidence" value="ECO:0007669"/>
    <property type="project" value="UniProtKB-SubCell"/>
</dbReference>
<dbReference type="Pfam" id="PF14322">
    <property type="entry name" value="SusD-like_3"/>
    <property type="match status" value="1"/>
</dbReference>
<dbReference type="Proteomes" id="UP000316614">
    <property type="component" value="Chromosome"/>
</dbReference>
<evidence type="ECO:0000256" key="1">
    <source>
        <dbReference type="ARBA" id="ARBA00004442"/>
    </source>
</evidence>
<evidence type="ECO:0000313" key="9">
    <source>
        <dbReference type="EMBL" id="QDH79619.1"/>
    </source>
</evidence>
<evidence type="ECO:0000256" key="4">
    <source>
        <dbReference type="ARBA" id="ARBA00023136"/>
    </source>
</evidence>
<dbReference type="EMBL" id="CP041253">
    <property type="protein sequence ID" value="QDH79619.1"/>
    <property type="molecule type" value="Genomic_DNA"/>
</dbReference>
<name>A0A514CIG2_9BACT</name>
<reference evidence="9 10" key="1">
    <citation type="submission" date="2019-06" db="EMBL/GenBank/DDBJ databases">
        <title>Echinicola alkalisoli sp. nov. isolated from saline soil.</title>
        <authorList>
            <person name="Sun J.-Q."/>
            <person name="Xu L."/>
        </authorList>
    </citation>
    <scope>NUCLEOTIDE SEQUENCE [LARGE SCALE GENOMIC DNA]</scope>
    <source>
        <strain evidence="9 10">LN3S3</strain>
    </source>
</reference>
<feature type="chain" id="PRO_5022231691" evidence="6">
    <location>
        <begin position="24"/>
        <end position="524"/>
    </location>
</feature>
<keyword evidence="10" id="KW-1185">Reference proteome</keyword>
<proteinExistence type="inferred from homology"/>
<dbReference type="Pfam" id="PF07980">
    <property type="entry name" value="SusD_RagB"/>
    <property type="match status" value="1"/>
</dbReference>
<keyword evidence="3 6" id="KW-0732">Signal</keyword>
<keyword evidence="5" id="KW-0998">Cell outer membrane</keyword>
<protein>
    <submittedName>
        <fullName evidence="9">RagB/SusD family nutrient uptake outer membrane protein</fullName>
    </submittedName>
</protein>
<dbReference type="KEGG" id="echi:FKX85_11455"/>
<evidence type="ECO:0000259" key="7">
    <source>
        <dbReference type="Pfam" id="PF07980"/>
    </source>
</evidence>
<evidence type="ECO:0000256" key="3">
    <source>
        <dbReference type="ARBA" id="ARBA00022729"/>
    </source>
</evidence>
<evidence type="ECO:0000256" key="5">
    <source>
        <dbReference type="ARBA" id="ARBA00023237"/>
    </source>
</evidence>
<organism evidence="9 10">
    <name type="scientific">Echinicola soli</name>
    <dbReference type="NCBI Taxonomy" id="2591634"/>
    <lineage>
        <taxon>Bacteria</taxon>
        <taxon>Pseudomonadati</taxon>
        <taxon>Bacteroidota</taxon>
        <taxon>Cytophagia</taxon>
        <taxon>Cytophagales</taxon>
        <taxon>Cyclobacteriaceae</taxon>
        <taxon>Echinicola</taxon>
    </lineage>
</organism>
<evidence type="ECO:0000259" key="8">
    <source>
        <dbReference type="Pfam" id="PF14322"/>
    </source>
</evidence>
<feature type="domain" description="RagB/SusD" evidence="7">
    <location>
        <begin position="260"/>
        <end position="524"/>
    </location>
</feature>
<sequence>MKIYITALLFATLLLGTSCSDFLDRQPLDEVSSGNYWATPDDGVKAVNNCYRYLGDSWYRIFLSAATDDSYSWSNWPADVQFVGNGSATSSQSYFSHFWTQHYNTIAAANNVLDNIDEIPSMDEDLRERLKAEAKVIRAYAYQQLVGYFGDVPLVTYIQPIEEFNVSRTPKEEVVDFIVQELEAASEVLPESYSGDDVGRVTKGAALALEARTLLYAERWAEAAQAATAVMELNYTIDEDYLSLFDGTNTDSPEIILAAQYIKNTYPTASATWLGAPSLGGWGQVIPLNSLVETYECTDGLPIDESPLYDAENPYENRDPRLGMTIILPGTVVNGVTIDVTQPNSIDRLGQNNASYSGYYYRKGVPADIEGNWDSNSYNDEVLIRYAEVLLIYAEAKTQLGEIDQSVYDAINEIRGRVGVEMSAVTSSTAPSQDALMEVIMRERRVEFALEEHRLFDIRRWEIAEEVMPGTALGIFNDFDESRGDFGEHVRVEERQFDPERDYLWAIPVNEIEINPNLEQNPNW</sequence>
<evidence type="ECO:0000256" key="6">
    <source>
        <dbReference type="SAM" id="SignalP"/>
    </source>
</evidence>
<keyword evidence="4" id="KW-0472">Membrane</keyword>
<dbReference type="InterPro" id="IPR033985">
    <property type="entry name" value="SusD-like_N"/>
</dbReference>
<dbReference type="InterPro" id="IPR012944">
    <property type="entry name" value="SusD_RagB_dom"/>
</dbReference>
<evidence type="ECO:0000256" key="2">
    <source>
        <dbReference type="ARBA" id="ARBA00006275"/>
    </source>
</evidence>
<dbReference type="CDD" id="cd08977">
    <property type="entry name" value="SusD"/>
    <property type="match status" value="1"/>
</dbReference>
<evidence type="ECO:0000313" key="10">
    <source>
        <dbReference type="Proteomes" id="UP000316614"/>
    </source>
</evidence>
<accession>A0A514CIG2</accession>
<dbReference type="OrthoDB" id="621018at2"/>
<comment type="subcellular location">
    <subcellularLocation>
        <location evidence="1">Cell outer membrane</location>
    </subcellularLocation>
</comment>
<gene>
    <name evidence="9" type="ORF">FKX85_11455</name>
</gene>
<dbReference type="AlphaFoldDB" id="A0A514CIG2"/>
<dbReference type="InterPro" id="IPR011990">
    <property type="entry name" value="TPR-like_helical_dom_sf"/>
</dbReference>
<dbReference type="PROSITE" id="PS51257">
    <property type="entry name" value="PROKAR_LIPOPROTEIN"/>
    <property type="match status" value="1"/>
</dbReference>
<dbReference type="Gene3D" id="1.25.40.390">
    <property type="match status" value="1"/>
</dbReference>
<dbReference type="RefSeq" id="WP_141614861.1">
    <property type="nucleotide sequence ID" value="NZ_CP041253.1"/>
</dbReference>
<comment type="similarity">
    <text evidence="2">Belongs to the SusD family.</text>
</comment>